<dbReference type="GO" id="GO:0044206">
    <property type="term" value="P:UMP salvage"/>
    <property type="evidence" value="ECO:0007669"/>
    <property type="project" value="UniProtKB-UniPathway"/>
</dbReference>
<dbReference type="InterPro" id="IPR050054">
    <property type="entry name" value="UPRTase/APRTase"/>
</dbReference>
<proteinExistence type="inferred from homology"/>
<evidence type="ECO:0000259" key="11">
    <source>
        <dbReference type="Pfam" id="PF14681"/>
    </source>
</evidence>
<dbReference type="PANTHER" id="PTHR32315:SF4">
    <property type="entry name" value="URACIL PHOSPHORIBOSYLTRANSFERASE, CHLOROPLASTIC"/>
    <property type="match status" value="1"/>
</dbReference>
<dbReference type="PANTHER" id="PTHR32315">
    <property type="entry name" value="ADENINE PHOSPHORIBOSYLTRANSFERASE"/>
    <property type="match status" value="1"/>
</dbReference>
<keyword evidence="7 12" id="KW-0808">Transferase</keyword>
<dbReference type="AlphaFoldDB" id="A0A1J5SF11"/>
<feature type="domain" description="Phosphoribosyltransferase" evidence="11">
    <location>
        <begin position="6"/>
        <end position="205"/>
    </location>
</feature>
<dbReference type="InterPro" id="IPR029057">
    <property type="entry name" value="PRTase-like"/>
</dbReference>
<comment type="similarity">
    <text evidence="3">Belongs to the UPRTase family.</text>
</comment>
<comment type="caution">
    <text evidence="12">The sequence shown here is derived from an EMBL/GenBank/DDBJ whole genome shotgun (WGS) entry which is preliminary data.</text>
</comment>
<name>A0A1J5SF11_9ZZZZ</name>
<evidence type="ECO:0000256" key="1">
    <source>
        <dbReference type="ARBA" id="ARBA00001946"/>
    </source>
</evidence>
<dbReference type="CDD" id="cd06223">
    <property type="entry name" value="PRTases_typeI"/>
    <property type="match status" value="1"/>
</dbReference>
<keyword evidence="5" id="KW-0021">Allosteric enzyme</keyword>
<evidence type="ECO:0000256" key="8">
    <source>
        <dbReference type="ARBA" id="ARBA00022741"/>
    </source>
</evidence>
<keyword evidence="6 12" id="KW-0328">Glycosyltransferase</keyword>
<evidence type="ECO:0000256" key="3">
    <source>
        <dbReference type="ARBA" id="ARBA00009516"/>
    </source>
</evidence>
<dbReference type="EC" id="2.4.2.9" evidence="4"/>
<evidence type="ECO:0000256" key="5">
    <source>
        <dbReference type="ARBA" id="ARBA00022533"/>
    </source>
</evidence>
<accession>A0A1J5SF11</accession>
<sequence length="205" mass="22148">MPLHLLQHPLASHLVTHLRDKTSKPAQFRTLAFRLSQLLAIEATRDLATAAKQVETPLESTEGQVLAHPIVVVPILRAGLGMVEPFLELFPDVSVGYIGLERDHETARAHSYYCKLPPLEGRRVFVVDPMLATGGSAVQALSAVKANGATDPRLICIVAAPEGVAEVERVHPSALIHAAALDRALDSRKYILPGLGDFGDRLYGT</sequence>
<dbReference type="FunFam" id="3.40.50.2020:FF:000023">
    <property type="entry name" value="Probable uracil phosphoribosyltransferase"/>
    <property type="match status" value="1"/>
</dbReference>
<evidence type="ECO:0000256" key="10">
    <source>
        <dbReference type="ARBA" id="ARBA00031082"/>
    </source>
</evidence>
<dbReference type="UniPathway" id="UPA00574">
    <property type="reaction ID" value="UER00636"/>
</dbReference>
<dbReference type="InterPro" id="IPR000836">
    <property type="entry name" value="PRTase_dom"/>
</dbReference>
<dbReference type="Pfam" id="PF14681">
    <property type="entry name" value="UPRTase"/>
    <property type="match status" value="1"/>
</dbReference>
<dbReference type="GO" id="GO:0005525">
    <property type="term" value="F:GTP binding"/>
    <property type="evidence" value="ECO:0007669"/>
    <property type="project" value="UniProtKB-KW"/>
</dbReference>
<organism evidence="12">
    <name type="scientific">mine drainage metagenome</name>
    <dbReference type="NCBI Taxonomy" id="410659"/>
    <lineage>
        <taxon>unclassified sequences</taxon>
        <taxon>metagenomes</taxon>
        <taxon>ecological metagenomes</taxon>
    </lineage>
</organism>
<reference evidence="12" key="1">
    <citation type="submission" date="2016-10" db="EMBL/GenBank/DDBJ databases">
        <title>Sequence of Gallionella enrichment culture.</title>
        <authorList>
            <person name="Poehlein A."/>
            <person name="Muehling M."/>
            <person name="Daniel R."/>
        </authorList>
    </citation>
    <scope>NUCLEOTIDE SEQUENCE</scope>
</reference>
<evidence type="ECO:0000256" key="7">
    <source>
        <dbReference type="ARBA" id="ARBA00022679"/>
    </source>
</evidence>
<evidence type="ECO:0000256" key="9">
    <source>
        <dbReference type="ARBA" id="ARBA00023134"/>
    </source>
</evidence>
<dbReference type="GO" id="GO:0006223">
    <property type="term" value="P:uracil salvage"/>
    <property type="evidence" value="ECO:0007669"/>
    <property type="project" value="InterPro"/>
</dbReference>
<dbReference type="Gene3D" id="3.40.50.2020">
    <property type="match status" value="1"/>
</dbReference>
<evidence type="ECO:0000313" key="12">
    <source>
        <dbReference type="EMBL" id="OIR06507.1"/>
    </source>
</evidence>
<comment type="pathway">
    <text evidence="2">Pyrimidine metabolism; UMP biosynthesis via salvage pathway; UMP from uracil: step 1/1.</text>
</comment>
<dbReference type="EMBL" id="MLJW01000043">
    <property type="protein sequence ID" value="OIR06507.1"/>
    <property type="molecule type" value="Genomic_DNA"/>
</dbReference>
<evidence type="ECO:0000256" key="4">
    <source>
        <dbReference type="ARBA" id="ARBA00011894"/>
    </source>
</evidence>
<evidence type="ECO:0000256" key="2">
    <source>
        <dbReference type="ARBA" id="ARBA00005180"/>
    </source>
</evidence>
<dbReference type="GO" id="GO:0004845">
    <property type="term" value="F:uracil phosphoribosyltransferase activity"/>
    <property type="evidence" value="ECO:0007669"/>
    <property type="project" value="UniProtKB-EC"/>
</dbReference>
<dbReference type="InterPro" id="IPR005765">
    <property type="entry name" value="UPRT"/>
</dbReference>
<gene>
    <name evidence="12" type="primary">upp_2</name>
    <name evidence="12" type="ORF">GALL_114240</name>
</gene>
<dbReference type="NCBIfam" id="TIGR01091">
    <property type="entry name" value="upp"/>
    <property type="match status" value="1"/>
</dbReference>
<protein>
    <recommendedName>
        <fullName evidence="4">uracil phosphoribosyltransferase</fullName>
        <ecNumber evidence="4">2.4.2.9</ecNumber>
    </recommendedName>
    <alternativeName>
        <fullName evidence="10">UMP pyrophosphorylase</fullName>
    </alternativeName>
</protein>
<comment type="cofactor">
    <cofactor evidence="1">
        <name>Mg(2+)</name>
        <dbReference type="ChEBI" id="CHEBI:18420"/>
    </cofactor>
</comment>
<keyword evidence="8" id="KW-0547">Nucleotide-binding</keyword>
<dbReference type="SUPFAM" id="SSF53271">
    <property type="entry name" value="PRTase-like"/>
    <property type="match status" value="1"/>
</dbReference>
<dbReference type="NCBIfam" id="NF001097">
    <property type="entry name" value="PRK00129.1"/>
    <property type="match status" value="1"/>
</dbReference>
<keyword evidence="9" id="KW-0342">GTP-binding</keyword>
<evidence type="ECO:0000256" key="6">
    <source>
        <dbReference type="ARBA" id="ARBA00022676"/>
    </source>
</evidence>